<sequence length="208" mass="23922">MQVLKEKISKHIKDNSILYIIILMSFMIGIASGSFTINTLNDIQKENMMKYIDNFYVIISQMKIIPIEVFKQSVLNNFETTFVLWLLGATIIGIPFIFLVVGIRGFLLGFSIGFLINQFKYKGIIFTLIVILPQNILVLISLFFISATCINFSMYILKNRRFNVNDLFSQFVTYTLIIYSAFSLMIVGGVFEAYITPNILYLLKNIIQ</sequence>
<dbReference type="EMBL" id="CP016893">
    <property type="protein sequence ID" value="AST59117.1"/>
    <property type="molecule type" value="Genomic_DNA"/>
</dbReference>
<dbReference type="PIRSF" id="PIRSF038973">
    <property type="entry name" value="SpoIIM"/>
    <property type="match status" value="1"/>
</dbReference>
<keyword evidence="1" id="KW-0472">Membrane</keyword>
<protein>
    <submittedName>
        <fullName evidence="2">Stage II sporulation protein M</fullName>
    </submittedName>
</protein>
<evidence type="ECO:0000313" key="3">
    <source>
        <dbReference type="Proteomes" id="UP000214975"/>
    </source>
</evidence>
<accession>A0A223I378</accession>
<gene>
    <name evidence="2" type="ORF">Thert_03388</name>
</gene>
<evidence type="ECO:0000256" key="1">
    <source>
        <dbReference type="SAM" id="Phobius"/>
    </source>
</evidence>
<keyword evidence="1" id="KW-1133">Transmembrane helix</keyword>
<name>A0A223I378_THETR</name>
<dbReference type="AlphaFoldDB" id="A0A223I378"/>
<dbReference type="NCBIfam" id="TIGR02831">
    <property type="entry name" value="spo_II_M"/>
    <property type="match status" value="1"/>
</dbReference>
<dbReference type="Proteomes" id="UP000214975">
    <property type="component" value="Chromosome"/>
</dbReference>
<dbReference type="InterPro" id="IPR002798">
    <property type="entry name" value="SpoIIM-like"/>
</dbReference>
<dbReference type="InterPro" id="IPR014196">
    <property type="entry name" value="SpoIIM"/>
</dbReference>
<feature type="transmembrane region" description="Helical" evidence="1">
    <location>
        <begin position="177"/>
        <end position="203"/>
    </location>
</feature>
<keyword evidence="1" id="KW-0812">Transmembrane</keyword>
<dbReference type="RefSeq" id="WP_094398047.1">
    <property type="nucleotide sequence ID" value="NZ_CP016893.1"/>
</dbReference>
<feature type="transmembrane region" description="Helical" evidence="1">
    <location>
        <begin position="16"/>
        <end position="37"/>
    </location>
</feature>
<proteinExistence type="predicted"/>
<dbReference type="Pfam" id="PF01944">
    <property type="entry name" value="SpoIIM"/>
    <property type="match status" value="1"/>
</dbReference>
<evidence type="ECO:0000313" key="2">
    <source>
        <dbReference type="EMBL" id="AST59117.1"/>
    </source>
</evidence>
<feature type="transmembrane region" description="Helical" evidence="1">
    <location>
        <begin position="82"/>
        <end position="115"/>
    </location>
</feature>
<organism evidence="2 3">
    <name type="scientific">Thermoanaerobacterium thermosaccharolyticum</name>
    <name type="common">Clostridium thermosaccharolyticum</name>
    <dbReference type="NCBI Taxonomy" id="1517"/>
    <lineage>
        <taxon>Bacteria</taxon>
        <taxon>Bacillati</taxon>
        <taxon>Bacillota</taxon>
        <taxon>Clostridia</taxon>
        <taxon>Thermoanaerobacterales</taxon>
        <taxon>Thermoanaerobacteraceae</taxon>
        <taxon>Thermoanaerobacterium</taxon>
    </lineage>
</organism>
<reference evidence="2 3" key="1">
    <citation type="submission" date="2016-08" db="EMBL/GenBank/DDBJ databases">
        <title>A novel genetic cassette of butanologenic Thermoanaerobacterium thermosaccharolyticum that directly convert cellulose to butanol.</title>
        <authorList>
            <person name="Li T."/>
            <person name="He J."/>
        </authorList>
    </citation>
    <scope>NUCLEOTIDE SEQUENCE [LARGE SCALE GENOMIC DNA]</scope>
    <source>
        <strain evidence="2 3">TG57</strain>
    </source>
</reference>